<dbReference type="Pfam" id="PF01370">
    <property type="entry name" value="Epimerase"/>
    <property type="match status" value="1"/>
</dbReference>
<gene>
    <name evidence="3" type="ORF">A3D78_06775</name>
</gene>
<evidence type="ECO:0000256" key="1">
    <source>
        <dbReference type="ARBA" id="ARBA00007637"/>
    </source>
</evidence>
<protein>
    <submittedName>
        <fullName evidence="3">NAD-dependent epimerase</fullName>
    </submittedName>
</protein>
<dbReference type="AlphaFoldDB" id="A0A1F6A2Y4"/>
<dbReference type="PANTHER" id="PTHR42687:SF1">
    <property type="entry name" value="L-THREONINE 3-DEHYDROGENASE, MITOCHONDRIAL"/>
    <property type="match status" value="1"/>
</dbReference>
<evidence type="ECO:0000313" key="4">
    <source>
        <dbReference type="Proteomes" id="UP000176253"/>
    </source>
</evidence>
<feature type="domain" description="NAD-dependent epimerase/dehydratase" evidence="2">
    <location>
        <begin position="4"/>
        <end position="231"/>
    </location>
</feature>
<evidence type="ECO:0000313" key="3">
    <source>
        <dbReference type="EMBL" id="OGG19043.1"/>
    </source>
</evidence>
<dbReference type="InterPro" id="IPR036291">
    <property type="entry name" value="NAD(P)-bd_dom_sf"/>
</dbReference>
<dbReference type="EMBL" id="MFJM01000007">
    <property type="protein sequence ID" value="OGG19043.1"/>
    <property type="molecule type" value="Genomic_DNA"/>
</dbReference>
<accession>A0A1F6A2Y4</accession>
<dbReference type="STRING" id="1798383.A3D78_06775"/>
<dbReference type="InterPro" id="IPR051225">
    <property type="entry name" value="NAD(P)_epim/dehydratase"/>
</dbReference>
<organism evidence="3 4">
    <name type="scientific">Candidatus Gottesmanbacteria bacterium RIFCSPHIGHO2_02_FULL_39_14</name>
    <dbReference type="NCBI Taxonomy" id="1798383"/>
    <lineage>
        <taxon>Bacteria</taxon>
        <taxon>Candidatus Gottesmaniibacteriota</taxon>
    </lineage>
</organism>
<dbReference type="InterPro" id="IPR001509">
    <property type="entry name" value="Epimerase_deHydtase"/>
</dbReference>
<name>A0A1F6A2Y4_9BACT</name>
<dbReference type="SUPFAM" id="SSF51735">
    <property type="entry name" value="NAD(P)-binding Rossmann-fold domains"/>
    <property type="match status" value="1"/>
</dbReference>
<dbReference type="Proteomes" id="UP000176253">
    <property type="component" value="Unassembled WGS sequence"/>
</dbReference>
<proteinExistence type="inferred from homology"/>
<reference evidence="3 4" key="1">
    <citation type="journal article" date="2016" name="Nat. Commun.">
        <title>Thousands of microbial genomes shed light on interconnected biogeochemical processes in an aquifer system.</title>
        <authorList>
            <person name="Anantharaman K."/>
            <person name="Brown C.T."/>
            <person name="Hug L.A."/>
            <person name="Sharon I."/>
            <person name="Castelle C.J."/>
            <person name="Probst A.J."/>
            <person name="Thomas B.C."/>
            <person name="Singh A."/>
            <person name="Wilkins M.J."/>
            <person name="Karaoz U."/>
            <person name="Brodie E.L."/>
            <person name="Williams K.H."/>
            <person name="Hubbard S.S."/>
            <person name="Banfield J.F."/>
        </authorList>
    </citation>
    <scope>NUCLEOTIDE SEQUENCE [LARGE SCALE GENOMIC DNA]</scope>
</reference>
<comment type="similarity">
    <text evidence="1">Belongs to the NAD(P)-dependent epimerase/dehydratase family.</text>
</comment>
<comment type="caution">
    <text evidence="3">The sequence shown here is derived from an EMBL/GenBank/DDBJ whole genome shotgun (WGS) entry which is preliminary data.</text>
</comment>
<dbReference type="GO" id="GO:0008743">
    <property type="term" value="F:L-threonine 3-dehydrogenase activity"/>
    <property type="evidence" value="ECO:0007669"/>
    <property type="project" value="TreeGrafter"/>
</dbReference>
<dbReference type="GO" id="GO:0006567">
    <property type="term" value="P:L-threonine catabolic process"/>
    <property type="evidence" value="ECO:0007669"/>
    <property type="project" value="TreeGrafter"/>
</dbReference>
<dbReference type="Gene3D" id="3.40.50.720">
    <property type="entry name" value="NAD(P)-binding Rossmann-like Domain"/>
    <property type="match status" value="1"/>
</dbReference>
<dbReference type="PANTHER" id="PTHR42687">
    <property type="entry name" value="L-THREONINE 3-DEHYDROGENASE"/>
    <property type="match status" value="1"/>
</dbReference>
<evidence type="ECO:0000259" key="2">
    <source>
        <dbReference type="Pfam" id="PF01370"/>
    </source>
</evidence>
<dbReference type="FunFam" id="3.40.50.720:FF:000077">
    <property type="entry name" value="L-threonine 3-dehydrogenase, mitochondrial"/>
    <property type="match status" value="1"/>
</dbReference>
<sequence length="312" mass="35508">MKKIIVTGAFGQIGSELIPVLNDRYGKKNVVAVGHHNIPKSYDGILEKAEITDLKKIERIIKKHNAGIIYHLVSILSAKGEKDPQLTWQVNMNGLKNILDLAVSYNLKVFWPSSIAAFGPTTPRENTPQITVLEPTTMYGITKMAGEGLCHYYFLKYSLDVRSLRYPGIISWKTEPGGGTTDYAVAIFYEAIIKGKYRCFVKKETILPMMYMDDAVQATIKLMEAPAQKITIRTSYNLAAISFRADELAQEIQKHLPLKVEYVPDHRQKIADSWPKSIDDSFARRDWGWRHRYDLAKMVSAMLKNLRKKLNK</sequence>